<gene>
    <name evidence="1" type="ORF">N800_05875</name>
</gene>
<reference evidence="1 2" key="1">
    <citation type="submission" date="2013-08" db="EMBL/GenBank/DDBJ databases">
        <title>Genome sequencing of Lysobacter.</title>
        <authorList>
            <person name="Zhang S."/>
            <person name="Wang G."/>
        </authorList>
    </citation>
    <scope>NUCLEOTIDE SEQUENCE [LARGE SCALE GENOMIC DNA]</scope>
    <source>
        <strain evidence="1 2">GH1-9</strain>
    </source>
</reference>
<dbReference type="AlphaFoldDB" id="A0A0A0ESS3"/>
<dbReference type="Proteomes" id="UP000029998">
    <property type="component" value="Unassembled WGS sequence"/>
</dbReference>
<proteinExistence type="predicted"/>
<evidence type="ECO:0000313" key="2">
    <source>
        <dbReference type="Proteomes" id="UP000029998"/>
    </source>
</evidence>
<protein>
    <submittedName>
        <fullName evidence="1">Uncharacterized protein</fullName>
    </submittedName>
</protein>
<sequence>MSLALAWGTVALHASAAEQGDKLAAILEQQQSLKANIDAGTSGLSPRQVRVIRKEQETVFAIAGSNTRFDQLNIQEQIRLENALERINANVVGTRVAQENQDTCWTEAKTGSKMKVTRCGTQEEIDEARRGARAWMEKPKICIPPGCGG</sequence>
<organism evidence="1 2">
    <name type="scientific">Lysobacter daejeonensis GH1-9</name>
    <dbReference type="NCBI Taxonomy" id="1385517"/>
    <lineage>
        <taxon>Bacteria</taxon>
        <taxon>Pseudomonadati</taxon>
        <taxon>Pseudomonadota</taxon>
        <taxon>Gammaproteobacteria</taxon>
        <taxon>Lysobacterales</taxon>
        <taxon>Lysobacteraceae</taxon>
        <taxon>Aerolutibacter</taxon>
    </lineage>
</organism>
<comment type="caution">
    <text evidence="1">The sequence shown here is derived from an EMBL/GenBank/DDBJ whole genome shotgun (WGS) entry which is preliminary data.</text>
</comment>
<evidence type="ECO:0000313" key="1">
    <source>
        <dbReference type="EMBL" id="KGM53986.1"/>
    </source>
</evidence>
<dbReference type="EMBL" id="AVPU01000018">
    <property type="protein sequence ID" value="KGM53986.1"/>
    <property type="molecule type" value="Genomic_DNA"/>
</dbReference>
<accession>A0A0A0ESS3</accession>
<name>A0A0A0ESS3_9GAMM</name>
<keyword evidence="2" id="KW-1185">Reference proteome</keyword>